<comment type="caution">
    <text evidence="11">The sequence shown here is derived from an EMBL/GenBank/DDBJ whole genome shotgun (WGS) entry which is preliminary data.</text>
</comment>
<dbReference type="GO" id="GO:0045259">
    <property type="term" value="C:proton-transporting ATP synthase complex"/>
    <property type="evidence" value="ECO:0007669"/>
    <property type="project" value="UniProtKB-KW"/>
</dbReference>
<dbReference type="SUPFAM" id="SSF50615">
    <property type="entry name" value="N-terminal domain of alpha and beta subunits of F1 ATP synthase"/>
    <property type="match status" value="1"/>
</dbReference>
<evidence type="ECO:0000256" key="6">
    <source>
        <dbReference type="ARBA" id="ARBA00023065"/>
    </source>
</evidence>
<dbReference type="PANTHER" id="PTHR15184:SF71">
    <property type="entry name" value="ATP SYNTHASE SUBUNIT BETA, MITOCHONDRIAL"/>
    <property type="match status" value="1"/>
</dbReference>
<dbReference type="EMBL" id="JACHIP010000047">
    <property type="protein sequence ID" value="MBB5061488.1"/>
    <property type="molecule type" value="Genomic_DNA"/>
</dbReference>
<keyword evidence="8" id="KW-0139">CF(1)</keyword>
<keyword evidence="9" id="KW-0066">ATP synthesis</keyword>
<gene>
    <name evidence="11" type="ORF">HDF16_006224</name>
</gene>
<keyword evidence="4" id="KW-0547">Nucleotide-binding</keyword>
<comment type="similarity">
    <text evidence="2">Belongs to the ATPase alpha/beta chains family.</text>
</comment>
<evidence type="ECO:0000313" key="11">
    <source>
        <dbReference type="EMBL" id="MBB5061488.1"/>
    </source>
</evidence>
<dbReference type="CDD" id="cd18115">
    <property type="entry name" value="ATP-synt_F1_beta_N"/>
    <property type="match status" value="1"/>
</dbReference>
<evidence type="ECO:0000313" key="12">
    <source>
        <dbReference type="Proteomes" id="UP000540989"/>
    </source>
</evidence>
<evidence type="ECO:0000259" key="10">
    <source>
        <dbReference type="Pfam" id="PF02874"/>
    </source>
</evidence>
<evidence type="ECO:0000256" key="8">
    <source>
        <dbReference type="ARBA" id="ARBA00023196"/>
    </source>
</evidence>
<organism evidence="11 12">
    <name type="scientific">Granulicella aggregans</name>
    <dbReference type="NCBI Taxonomy" id="474949"/>
    <lineage>
        <taxon>Bacteria</taxon>
        <taxon>Pseudomonadati</taxon>
        <taxon>Acidobacteriota</taxon>
        <taxon>Terriglobia</taxon>
        <taxon>Terriglobales</taxon>
        <taxon>Acidobacteriaceae</taxon>
        <taxon>Granulicella</taxon>
    </lineage>
</organism>
<name>A0A7W8E6S0_9BACT</name>
<dbReference type="Gene3D" id="2.40.10.170">
    <property type="match status" value="1"/>
</dbReference>
<evidence type="ECO:0000256" key="1">
    <source>
        <dbReference type="ARBA" id="ARBA00004370"/>
    </source>
</evidence>
<dbReference type="InterPro" id="IPR036121">
    <property type="entry name" value="ATPase_F1/V1/A1_a/bsu_N_sf"/>
</dbReference>
<dbReference type="GO" id="GO:0006754">
    <property type="term" value="P:ATP biosynthetic process"/>
    <property type="evidence" value="ECO:0007669"/>
    <property type="project" value="UniProtKB-KW"/>
</dbReference>
<keyword evidence="3" id="KW-0813">Transport</keyword>
<sequence>MSDEHAIPHTGSVISIRGSVVDVLFPGRLPSVFSILRCGTNESIVIEVMEQLDERRVRGIALTVTQGLARGMVVRDTGTPLRAPVGKTIISRMFDVFGHAIDRQAEPVDI</sequence>
<protein>
    <submittedName>
        <fullName evidence="11">F0F1-type ATP synthase beta subunit</fullName>
    </submittedName>
</protein>
<evidence type="ECO:0000256" key="9">
    <source>
        <dbReference type="ARBA" id="ARBA00023310"/>
    </source>
</evidence>
<feature type="domain" description="ATPase F1/V1/A1 complex alpha/beta subunit N-terminal" evidence="10">
    <location>
        <begin position="13"/>
        <end position="78"/>
    </location>
</feature>
<dbReference type="Pfam" id="PF02874">
    <property type="entry name" value="ATP-synt_ab_N"/>
    <property type="match status" value="1"/>
</dbReference>
<keyword evidence="6" id="KW-0406">Ion transport</keyword>
<evidence type="ECO:0000256" key="7">
    <source>
        <dbReference type="ARBA" id="ARBA00023136"/>
    </source>
</evidence>
<dbReference type="Proteomes" id="UP000540989">
    <property type="component" value="Unassembled WGS sequence"/>
</dbReference>
<dbReference type="InterPro" id="IPR027417">
    <property type="entry name" value="P-loop_NTPase"/>
</dbReference>
<evidence type="ECO:0000256" key="5">
    <source>
        <dbReference type="ARBA" id="ARBA00022840"/>
    </source>
</evidence>
<evidence type="ECO:0000256" key="4">
    <source>
        <dbReference type="ARBA" id="ARBA00022741"/>
    </source>
</evidence>
<keyword evidence="12" id="KW-1185">Reference proteome</keyword>
<keyword evidence="5" id="KW-0067">ATP-binding</keyword>
<proteinExistence type="inferred from homology"/>
<evidence type="ECO:0000256" key="3">
    <source>
        <dbReference type="ARBA" id="ARBA00022448"/>
    </source>
</evidence>
<reference evidence="11 12" key="1">
    <citation type="submission" date="2020-08" db="EMBL/GenBank/DDBJ databases">
        <title>Genomic Encyclopedia of Type Strains, Phase IV (KMG-V): Genome sequencing to study the core and pangenomes of soil and plant-associated prokaryotes.</title>
        <authorList>
            <person name="Whitman W."/>
        </authorList>
    </citation>
    <scope>NUCLEOTIDE SEQUENCE [LARGE SCALE GENOMIC DNA]</scope>
    <source>
        <strain evidence="11 12">M8UP14</strain>
    </source>
</reference>
<dbReference type="InterPro" id="IPR050053">
    <property type="entry name" value="ATPase_alpha/beta_chains"/>
</dbReference>
<dbReference type="RefSeq" id="WP_246410483.1">
    <property type="nucleotide sequence ID" value="NZ_JACHIP010000047.1"/>
</dbReference>
<dbReference type="PANTHER" id="PTHR15184">
    <property type="entry name" value="ATP SYNTHASE"/>
    <property type="match status" value="1"/>
</dbReference>
<dbReference type="InterPro" id="IPR004100">
    <property type="entry name" value="ATPase_F1/V1/A1_a/bsu_N"/>
</dbReference>
<accession>A0A7W8E6S0</accession>
<keyword evidence="7" id="KW-0472">Membrane</keyword>
<dbReference type="GO" id="GO:0005524">
    <property type="term" value="F:ATP binding"/>
    <property type="evidence" value="ECO:0007669"/>
    <property type="project" value="UniProtKB-KW"/>
</dbReference>
<dbReference type="Gene3D" id="3.40.50.300">
    <property type="entry name" value="P-loop containing nucleotide triphosphate hydrolases"/>
    <property type="match status" value="1"/>
</dbReference>
<dbReference type="GO" id="GO:1902600">
    <property type="term" value="P:proton transmembrane transport"/>
    <property type="evidence" value="ECO:0007669"/>
    <property type="project" value="InterPro"/>
</dbReference>
<evidence type="ECO:0000256" key="2">
    <source>
        <dbReference type="ARBA" id="ARBA00008936"/>
    </source>
</evidence>
<comment type="subcellular location">
    <subcellularLocation>
        <location evidence="1">Membrane</location>
    </subcellularLocation>
</comment>
<dbReference type="AlphaFoldDB" id="A0A7W8E6S0"/>